<dbReference type="AlphaFoldDB" id="A0A3P6AII7"/>
<dbReference type="SUPFAM" id="SSF52317">
    <property type="entry name" value="Class I glutamine amidotransferase-like"/>
    <property type="match status" value="2"/>
</dbReference>
<name>A0A3P6AII7_BRACM</name>
<protein>
    <recommendedName>
        <fullName evidence="1">DJ-1/PfpI domain-containing protein</fullName>
    </recommendedName>
</protein>
<dbReference type="Gene3D" id="3.40.50.880">
    <property type="match status" value="2"/>
</dbReference>
<evidence type="ECO:0000313" key="2">
    <source>
        <dbReference type="EMBL" id="VDC84108.1"/>
    </source>
</evidence>
<dbReference type="InterPro" id="IPR050325">
    <property type="entry name" value="Prot/Nucl_acid_deglycase"/>
</dbReference>
<dbReference type="PANTHER" id="PTHR48094">
    <property type="entry name" value="PROTEIN/NUCLEIC ACID DEGLYCASE DJ-1-RELATED"/>
    <property type="match status" value="1"/>
</dbReference>
<dbReference type="EMBL" id="LR031572">
    <property type="protein sequence ID" value="VDC84108.1"/>
    <property type="molecule type" value="Genomic_DNA"/>
</dbReference>
<sequence>MIASLSPPSTMVAPSLYSASFISSPVLVPIGFSTEEIETVVLVDVLRRAGAEVTLVFVEQKLEVEGSPGTKLLADVLISKCSEQVFDLVPLPGGMSGAVRLRDCVTLEKIMKRQAEDKRLYRAISKAQAITIFPWGLLTRKNTIGHSAFFGKLPTFWAVEVVTVADVLRRAKVDVTVASVERSLRITASLGTKIVTDKLINEAAESSYDLIILPGGHAGLEPTNSSSTVLHKHGLLKEKRTVVYLSDTDRPVDDQMIQGAEVVIDGSVITGLKLQKQMSQSL</sequence>
<feature type="domain" description="DJ-1/PfpI" evidence="1">
    <location>
        <begin position="158"/>
        <end position="219"/>
    </location>
</feature>
<feature type="domain" description="DJ-1/PfpI" evidence="1">
    <location>
        <begin position="26"/>
        <end position="153"/>
    </location>
</feature>
<organism evidence="2">
    <name type="scientific">Brassica campestris</name>
    <name type="common">Field mustard</name>
    <dbReference type="NCBI Taxonomy" id="3711"/>
    <lineage>
        <taxon>Eukaryota</taxon>
        <taxon>Viridiplantae</taxon>
        <taxon>Streptophyta</taxon>
        <taxon>Embryophyta</taxon>
        <taxon>Tracheophyta</taxon>
        <taxon>Spermatophyta</taxon>
        <taxon>Magnoliopsida</taxon>
        <taxon>eudicotyledons</taxon>
        <taxon>Gunneridae</taxon>
        <taxon>Pentapetalae</taxon>
        <taxon>rosids</taxon>
        <taxon>malvids</taxon>
        <taxon>Brassicales</taxon>
        <taxon>Brassicaceae</taxon>
        <taxon>Brassiceae</taxon>
        <taxon>Brassica</taxon>
    </lineage>
</organism>
<dbReference type="InterPro" id="IPR029062">
    <property type="entry name" value="Class_I_gatase-like"/>
</dbReference>
<reference evidence="2" key="1">
    <citation type="submission" date="2018-11" db="EMBL/GenBank/DDBJ databases">
        <authorList>
            <consortium name="Genoscope - CEA"/>
            <person name="William W."/>
        </authorList>
    </citation>
    <scope>NUCLEOTIDE SEQUENCE</scope>
</reference>
<dbReference type="PANTHER" id="PTHR48094:SF7">
    <property type="entry name" value="PROTEIN DJ-1 HOMOLOG C"/>
    <property type="match status" value="1"/>
</dbReference>
<accession>A0A3P6AII7</accession>
<dbReference type="Pfam" id="PF01965">
    <property type="entry name" value="DJ-1_PfpI"/>
    <property type="match status" value="2"/>
</dbReference>
<proteinExistence type="predicted"/>
<evidence type="ECO:0000259" key="1">
    <source>
        <dbReference type="Pfam" id="PF01965"/>
    </source>
</evidence>
<gene>
    <name evidence="2" type="ORF">BRAA03T15326Z</name>
</gene>
<dbReference type="InterPro" id="IPR002818">
    <property type="entry name" value="DJ-1/PfpI"/>
</dbReference>